<dbReference type="RefSeq" id="WP_390360929.1">
    <property type="nucleotide sequence ID" value="NZ_JBHTKJ010000013.1"/>
</dbReference>
<keyword evidence="2" id="KW-1185">Reference proteome</keyword>
<dbReference type="Pfam" id="PF14165">
    <property type="entry name" value="YtzH"/>
    <property type="match status" value="1"/>
</dbReference>
<gene>
    <name evidence="1" type="ORF">ACFQ3N_07120</name>
</gene>
<proteinExistence type="predicted"/>
<dbReference type="InterPro" id="IPR025547">
    <property type="entry name" value="YtzH"/>
</dbReference>
<dbReference type="Proteomes" id="UP001597040">
    <property type="component" value="Unassembled WGS sequence"/>
</dbReference>
<sequence length="96" mass="11283">MTLTVNNQLMLLHDILSEQTEDCYGNISEYQQIKRLIQSMISKNSITDEQLLQLLPEIYNYGRQGEIVQNLEEHITTNKHNIENWIHAIQQTDVEL</sequence>
<accession>A0ABW3LKL9</accession>
<dbReference type="EMBL" id="JBHTKJ010000013">
    <property type="protein sequence ID" value="MFD1038182.1"/>
    <property type="molecule type" value="Genomic_DNA"/>
</dbReference>
<name>A0ABW3LKL9_9BACI</name>
<evidence type="ECO:0000313" key="2">
    <source>
        <dbReference type="Proteomes" id="UP001597040"/>
    </source>
</evidence>
<comment type="caution">
    <text evidence="1">The sequence shown here is derived from an EMBL/GenBank/DDBJ whole genome shotgun (WGS) entry which is preliminary data.</text>
</comment>
<protein>
    <submittedName>
        <fullName evidence="1">YtzH-like family protein</fullName>
    </submittedName>
</protein>
<evidence type="ECO:0000313" key="1">
    <source>
        <dbReference type="EMBL" id="MFD1038182.1"/>
    </source>
</evidence>
<reference evidence="2" key="1">
    <citation type="journal article" date="2019" name="Int. J. Syst. Evol. Microbiol.">
        <title>The Global Catalogue of Microorganisms (GCM) 10K type strain sequencing project: providing services to taxonomists for standard genome sequencing and annotation.</title>
        <authorList>
            <consortium name="The Broad Institute Genomics Platform"/>
            <consortium name="The Broad Institute Genome Sequencing Center for Infectious Disease"/>
            <person name="Wu L."/>
            <person name="Ma J."/>
        </authorList>
    </citation>
    <scope>NUCLEOTIDE SEQUENCE [LARGE SCALE GENOMIC DNA]</scope>
    <source>
        <strain evidence="2">CCUG 56754</strain>
    </source>
</reference>
<organism evidence="1 2">
    <name type="scientific">Virgibacillus byunsanensis</name>
    <dbReference type="NCBI Taxonomy" id="570945"/>
    <lineage>
        <taxon>Bacteria</taxon>
        <taxon>Bacillati</taxon>
        <taxon>Bacillota</taxon>
        <taxon>Bacilli</taxon>
        <taxon>Bacillales</taxon>
        <taxon>Bacillaceae</taxon>
        <taxon>Virgibacillus</taxon>
    </lineage>
</organism>